<accession>A0ACD3SJW8</accession>
<dbReference type="Proteomes" id="UP000004277">
    <property type="component" value="Unassembled WGS sequence"/>
</dbReference>
<reference evidence="1" key="1">
    <citation type="submission" date="2019-05" db="EMBL/GenBank/DDBJ databases">
        <title>Revised genome assembly of Burkholderiaceae (previously Ralstonia) sp. PBA.</title>
        <authorList>
            <person name="Gan H.M."/>
        </authorList>
    </citation>
    <scope>NUCLEOTIDE SEQUENCE</scope>
    <source>
        <strain evidence="1">PBA</strain>
    </source>
</reference>
<proteinExistence type="predicted"/>
<gene>
    <name evidence="1" type="primary">gmhB</name>
    <name evidence="1" type="ORF">MW7_015450</name>
</gene>
<comment type="caution">
    <text evidence="1">The sequence shown here is derived from an EMBL/GenBank/DDBJ whole genome shotgun (WGS) entry which is preliminary data.</text>
</comment>
<evidence type="ECO:0000313" key="1">
    <source>
        <dbReference type="EMBL" id="TMS56485.1"/>
    </source>
</evidence>
<sequence length="197" mass="21336">MPHHIPKLVVLDRDGVINLDSDYFVKSPDEWIPIPGSLEAIAMLNHAGYRVVVASNQSGIGRGLFEMSALNAMHQKMHKALLALGGRVDAVFFCPHPAAENCGCRKPKAGMLHQIAERFDVDLRGVPVVGDSLRDLQAGVEVRCAPHLVKTGKGLRTLEKGGLPPDTRVHDDLHAFVETFLAERAAVTPPSTPDGRS</sequence>
<name>A0ACD3SJW8_9BURK</name>
<keyword evidence="2" id="KW-1185">Reference proteome</keyword>
<protein>
    <submittedName>
        <fullName evidence="1">D-glycero-beta-D-manno-heptose 1,7-bisphosphate 7-phosphatase</fullName>
        <ecNumber evidence="1">3.1.3.82</ecNumber>
    </submittedName>
</protein>
<dbReference type="EMBL" id="AKCV02000026">
    <property type="protein sequence ID" value="TMS56485.1"/>
    <property type="molecule type" value="Genomic_DNA"/>
</dbReference>
<dbReference type="EC" id="3.1.3.82" evidence="1"/>
<evidence type="ECO:0000313" key="2">
    <source>
        <dbReference type="Proteomes" id="UP000004277"/>
    </source>
</evidence>
<keyword evidence="1" id="KW-0378">Hydrolase</keyword>
<organism evidence="1 2">
    <name type="scientific">Imbroritus primus</name>
    <dbReference type="NCBI Taxonomy" id="3058603"/>
    <lineage>
        <taxon>Bacteria</taxon>
        <taxon>Pseudomonadati</taxon>
        <taxon>Pseudomonadota</taxon>
        <taxon>Betaproteobacteria</taxon>
        <taxon>Burkholderiales</taxon>
        <taxon>Burkholderiaceae</taxon>
        <taxon>Imbroritus</taxon>
    </lineage>
</organism>